<keyword evidence="6" id="KW-0648">Protein biosynthesis</keyword>
<feature type="domain" description="Elongation factor SelB fourth winged-helix" evidence="4">
    <location>
        <begin position="308"/>
        <end position="351"/>
    </location>
</feature>
<feature type="non-terminal residue" evidence="6">
    <location>
        <position position="1"/>
    </location>
</feature>
<dbReference type="PATRIC" id="fig|110500.4.peg.712"/>
<proteinExistence type="predicted"/>
<dbReference type="SUPFAM" id="SSF46785">
    <property type="entry name" value="Winged helix' DNA-binding domain"/>
    <property type="match status" value="3"/>
</dbReference>
<evidence type="ECO:0000313" key="7">
    <source>
        <dbReference type="Proteomes" id="UP000054705"/>
    </source>
</evidence>
<feature type="domain" description="Selenocysteine-specific elongation factor beta-barrel" evidence="5">
    <location>
        <begin position="2"/>
        <end position="78"/>
    </location>
</feature>
<dbReference type="InterPro" id="IPR015191">
    <property type="entry name" value="SelB_WHD4"/>
</dbReference>
<comment type="caution">
    <text evidence="6">The sequence shown here is derived from an EMBL/GenBank/DDBJ whole genome shotgun (WGS) entry which is preliminary data.</text>
</comment>
<dbReference type="Gene3D" id="1.10.10.2770">
    <property type="match status" value="1"/>
</dbReference>
<dbReference type="Gene3D" id="2.40.30.10">
    <property type="entry name" value="Translation factors"/>
    <property type="match status" value="1"/>
</dbReference>
<evidence type="ECO:0000256" key="2">
    <source>
        <dbReference type="ARBA" id="ARBA00023134"/>
    </source>
</evidence>
<dbReference type="GO" id="GO:0005525">
    <property type="term" value="F:GTP binding"/>
    <property type="evidence" value="ECO:0007669"/>
    <property type="project" value="UniProtKB-KW"/>
</dbReference>
<dbReference type="InterPro" id="IPR036388">
    <property type="entry name" value="WH-like_DNA-bd_sf"/>
</dbReference>
<dbReference type="InterPro" id="IPR057335">
    <property type="entry name" value="Beta-barrel_SelB"/>
</dbReference>
<gene>
    <name evidence="6" type="ORF">XD97_0436</name>
</gene>
<keyword evidence="1" id="KW-0547">Nucleotide-binding</keyword>
<organism evidence="6 7">
    <name type="scientific">Pelotomaculum thermopropionicum</name>
    <dbReference type="NCBI Taxonomy" id="110500"/>
    <lineage>
        <taxon>Bacteria</taxon>
        <taxon>Bacillati</taxon>
        <taxon>Bacillota</taxon>
        <taxon>Clostridia</taxon>
        <taxon>Eubacteriales</taxon>
        <taxon>Desulfotomaculaceae</taxon>
        <taxon>Pelotomaculum</taxon>
    </lineage>
</organism>
<accession>A0A117M3K3</accession>
<dbReference type="InterPro" id="IPR015190">
    <property type="entry name" value="Elong_fac_SelB-wing-hlx_typ-2"/>
</dbReference>
<dbReference type="GO" id="GO:0005737">
    <property type="term" value="C:cytoplasm"/>
    <property type="evidence" value="ECO:0007669"/>
    <property type="project" value="InterPro"/>
</dbReference>
<dbReference type="GO" id="GO:0003746">
    <property type="term" value="F:translation elongation factor activity"/>
    <property type="evidence" value="ECO:0007669"/>
    <property type="project" value="UniProtKB-KW"/>
</dbReference>
<dbReference type="Proteomes" id="UP000054705">
    <property type="component" value="Unassembled WGS sequence"/>
</dbReference>
<evidence type="ECO:0000313" key="6">
    <source>
        <dbReference type="EMBL" id="KUK82437.1"/>
    </source>
</evidence>
<dbReference type="GO" id="GO:0003723">
    <property type="term" value="F:RNA binding"/>
    <property type="evidence" value="ECO:0007669"/>
    <property type="project" value="InterPro"/>
</dbReference>
<dbReference type="Pfam" id="PF25461">
    <property type="entry name" value="Beta-barrel_SelB"/>
    <property type="match status" value="1"/>
</dbReference>
<dbReference type="EMBL" id="LGGS01000092">
    <property type="protein sequence ID" value="KUK82437.1"/>
    <property type="molecule type" value="Genomic_DNA"/>
</dbReference>
<dbReference type="GO" id="GO:0001514">
    <property type="term" value="P:selenocysteine incorporation"/>
    <property type="evidence" value="ECO:0007669"/>
    <property type="project" value="InterPro"/>
</dbReference>
<dbReference type="InterPro" id="IPR036390">
    <property type="entry name" value="WH_DNA-bd_sf"/>
</dbReference>
<dbReference type="SUPFAM" id="SSF50465">
    <property type="entry name" value="EF-Tu/eEF-1alpha/eIF2-gamma C-terminal domain"/>
    <property type="match status" value="1"/>
</dbReference>
<protein>
    <submittedName>
        <fullName evidence="6">Selenocysteine-specific translation elongation factor</fullName>
    </submittedName>
</protein>
<dbReference type="InterPro" id="IPR009001">
    <property type="entry name" value="Transl_elong_EF1A/Init_IF2_C"/>
</dbReference>
<dbReference type="AlphaFoldDB" id="A0A117M3K3"/>
<sequence>ASKPLKNRTRIRFYLGTAETLGRVVLLDREELKPGAVAYAQLELEHQAVAAKGDRFVIRSYSPMLTIGGGTVIDPLPKRKHKRFRQDVLVALATREKGTPEELLEQYLAGNRQLPEASDAAAGTGLTQTEVKEAAGNLSGNGKLKQIKNNGKVYLALKHTYLSWADEIVKLLHYYHQKYPLREGYPKEELRSRKFKQLNNKIFQLLLLEMEQDGLLRVTSRAVLLQSFEPGPGPEQQKIITKIKKILKDAAFLPPSWKELCRRVGFDETAGSELLQYLLRTGEMVKVTDDLYFSGEIMVTARERLSAYLREQGEITVGGLRDLLQTSRKYALPLLEYFDREKITRRVGDKRLPGRAME</sequence>
<keyword evidence="6" id="KW-0251">Elongation factor</keyword>
<evidence type="ECO:0000259" key="5">
    <source>
        <dbReference type="Pfam" id="PF25461"/>
    </source>
</evidence>
<evidence type="ECO:0000259" key="4">
    <source>
        <dbReference type="Pfam" id="PF09107"/>
    </source>
</evidence>
<evidence type="ECO:0000259" key="3">
    <source>
        <dbReference type="Pfam" id="PF09106"/>
    </source>
</evidence>
<dbReference type="CDD" id="cd15491">
    <property type="entry name" value="selB_III"/>
    <property type="match status" value="1"/>
</dbReference>
<dbReference type="Pfam" id="PF09107">
    <property type="entry name" value="WHD_3rd_SelB"/>
    <property type="match status" value="1"/>
</dbReference>
<dbReference type="Gene3D" id="1.10.10.10">
    <property type="entry name" value="Winged helix-like DNA-binding domain superfamily/Winged helix DNA-binding domain"/>
    <property type="match status" value="1"/>
</dbReference>
<keyword evidence="2" id="KW-0342">GTP-binding</keyword>
<reference evidence="7" key="1">
    <citation type="journal article" date="2015" name="MBio">
        <title>Genome-Resolved Metagenomic Analysis Reveals Roles for Candidate Phyla and Other Microbial Community Members in Biogeochemical Transformations in Oil Reservoirs.</title>
        <authorList>
            <person name="Hu P."/>
            <person name="Tom L."/>
            <person name="Singh A."/>
            <person name="Thomas B.C."/>
            <person name="Baker B.J."/>
            <person name="Piceno Y.M."/>
            <person name="Andersen G.L."/>
            <person name="Banfield J.F."/>
        </authorList>
    </citation>
    <scope>NUCLEOTIDE SEQUENCE [LARGE SCALE GENOMIC DNA]</scope>
</reference>
<dbReference type="Pfam" id="PF09106">
    <property type="entry name" value="WHD_2nd_SelB"/>
    <property type="match status" value="1"/>
</dbReference>
<feature type="domain" description="Translation elongation factor SelB winged helix type 2" evidence="3">
    <location>
        <begin position="170"/>
        <end position="220"/>
    </location>
</feature>
<name>A0A117M3K3_9FIRM</name>
<evidence type="ECO:0000256" key="1">
    <source>
        <dbReference type="ARBA" id="ARBA00022741"/>
    </source>
</evidence>